<dbReference type="CDD" id="cd06225">
    <property type="entry name" value="HAMP"/>
    <property type="match status" value="1"/>
</dbReference>
<dbReference type="InterPro" id="IPR003660">
    <property type="entry name" value="HAMP_dom"/>
</dbReference>
<evidence type="ECO:0000256" key="2">
    <source>
        <dbReference type="SAM" id="Phobius"/>
    </source>
</evidence>
<dbReference type="PANTHER" id="PTHR43156">
    <property type="entry name" value="STAGE II SPORULATION PROTEIN E-RELATED"/>
    <property type="match status" value="1"/>
</dbReference>
<dbReference type="Pfam" id="PF07228">
    <property type="entry name" value="SpoIIE"/>
    <property type="match status" value="1"/>
</dbReference>
<dbReference type="Gene3D" id="6.10.340.10">
    <property type="match status" value="1"/>
</dbReference>
<dbReference type="AlphaFoldDB" id="Q1MP73"/>
<evidence type="ECO:0000313" key="4">
    <source>
        <dbReference type="EMBL" id="CAJ55204.1"/>
    </source>
</evidence>
<dbReference type="EMBL" id="AM180252">
    <property type="protein sequence ID" value="CAJ55204.1"/>
    <property type="molecule type" value="Genomic_DNA"/>
</dbReference>
<evidence type="ECO:0000259" key="3">
    <source>
        <dbReference type="PROSITE" id="PS50885"/>
    </source>
</evidence>
<dbReference type="PANTHER" id="PTHR43156:SF2">
    <property type="entry name" value="STAGE II SPORULATION PROTEIN E"/>
    <property type="match status" value="1"/>
</dbReference>
<keyword evidence="2" id="KW-0472">Membrane</keyword>
<feature type="transmembrane region" description="Helical" evidence="2">
    <location>
        <begin position="21"/>
        <end position="42"/>
    </location>
</feature>
<keyword evidence="2" id="KW-1133">Transmembrane helix</keyword>
<dbReference type="SMART" id="SM00304">
    <property type="entry name" value="HAMP"/>
    <property type="match status" value="1"/>
</dbReference>
<reference evidence="4 5" key="1">
    <citation type="submission" date="2005-11" db="EMBL/GenBank/DDBJ databases">
        <title>The complete genome sequence of Lawsonia intracellularis: the causative agent of proliferative enteropathy.</title>
        <authorList>
            <person name="Kaur K."/>
            <person name="Zhang Q."/>
            <person name="Beckler D."/>
            <person name="Munir S."/>
            <person name="Li L."/>
            <person name="Kinsley K."/>
            <person name="Herron L."/>
            <person name="Peterson A."/>
            <person name="May B."/>
            <person name="Singh S."/>
            <person name="Gebhart C."/>
            <person name="Kapur V."/>
        </authorList>
    </citation>
    <scope>NUCLEOTIDE SEQUENCE [LARGE SCALE GENOMIC DNA]</scope>
    <source>
        <strain evidence="4 5">PHE/MN1-00</strain>
    </source>
</reference>
<evidence type="ECO:0000256" key="1">
    <source>
        <dbReference type="ARBA" id="ARBA00022801"/>
    </source>
</evidence>
<dbReference type="GO" id="GO:0007165">
    <property type="term" value="P:signal transduction"/>
    <property type="evidence" value="ECO:0007669"/>
    <property type="project" value="InterPro"/>
</dbReference>
<dbReference type="CDD" id="cd12912">
    <property type="entry name" value="PDC2_MCP_like"/>
    <property type="match status" value="1"/>
</dbReference>
<organism evidence="4 5">
    <name type="scientific">Lawsonia intracellularis (strain PHE/MN1-00)</name>
    <dbReference type="NCBI Taxonomy" id="363253"/>
    <lineage>
        <taxon>Bacteria</taxon>
        <taxon>Pseudomonadati</taxon>
        <taxon>Thermodesulfobacteriota</taxon>
        <taxon>Desulfovibrionia</taxon>
        <taxon>Desulfovibrionales</taxon>
        <taxon>Desulfovibrionaceae</taxon>
        <taxon>Lawsonia</taxon>
    </lineage>
</organism>
<evidence type="ECO:0000313" key="5">
    <source>
        <dbReference type="Proteomes" id="UP000002430"/>
    </source>
</evidence>
<dbReference type="InterPro" id="IPR036457">
    <property type="entry name" value="PPM-type-like_dom_sf"/>
</dbReference>
<dbReference type="eggNOG" id="COG5000">
    <property type="taxonomic scope" value="Bacteria"/>
</dbReference>
<dbReference type="KEGG" id="lip:LI1150"/>
<protein>
    <submittedName>
        <fullName evidence="4">Regulator</fullName>
    </submittedName>
</protein>
<dbReference type="GO" id="GO:0016791">
    <property type="term" value="F:phosphatase activity"/>
    <property type="evidence" value="ECO:0007669"/>
    <property type="project" value="TreeGrafter"/>
</dbReference>
<feature type="domain" description="HAMP" evidence="3">
    <location>
        <begin position="349"/>
        <end position="410"/>
    </location>
</feature>
<accession>Q1MP73</accession>
<dbReference type="Proteomes" id="UP000002430">
    <property type="component" value="Chromosome"/>
</dbReference>
<name>Q1MP73_LAWIP</name>
<keyword evidence="1" id="KW-0378">Hydrolase</keyword>
<sequence length="667" mass="74595">QTTSLSIMQKGDVMGITLRTKLFLLVIVSISMAAIPIIFSAYEDFRSSNIELERKTFRSITSFVKDGLEARYFDILTYQATNTLQSKNQLRRIAMMLDSNLNILEKFPSKEQSTFLQEWIKQLQQLNIHIEVYNANKKPLVNDPLFTTLKTKYNLKDAKNRSFESLLNYEQLPINGEFTVFENKNSSKSDPILVFLLPSPEDQHIILTAINISDISKNALDAEEQLAKTIREKIEGFDLHKDGFIAVFDSDGTLIAHKGNNIGKKIDFISEKTLEEARNKSMSEEVISLSKDEKLLLHVAYFKSLNWYIVAAAPQSEIEAPTRALIHQLVGIALAAILNSLLVTLILTARLITPLQTLTEKALSLAEIDFSSPEAEELATADLPIERSDEVGQLSRAFSMMGKTLTQNIRELMETTTIKERMLGEISAARDIQMGILPTTDTASLVPHYDISAFLDPAKAVGGDFYDFFTSPEGKQVVVIGDVSGKGIPAALFMSMTVTLIRYAIGKGLSPAEVAKEINEVLRKNNPSYMFVTLFIGIFDPESGILEFVNCGHCLPYIINSTTDKPITTLDNSHQSPIVGVLEHAEYVNNQTQLHKNDICFLYTDGVTEAMAPNLELYGTERFEKTLDMNRKKSLKGLIAAVNQTIIEHRGEAEQSDDITMLAFMYK</sequence>
<dbReference type="Gene3D" id="3.30.450.20">
    <property type="entry name" value="PAS domain"/>
    <property type="match status" value="1"/>
</dbReference>
<dbReference type="GO" id="GO:0016020">
    <property type="term" value="C:membrane"/>
    <property type="evidence" value="ECO:0007669"/>
    <property type="project" value="InterPro"/>
</dbReference>
<dbReference type="HOGENOM" id="CLU_020306_1_0_7"/>
<dbReference type="InterPro" id="IPR052016">
    <property type="entry name" value="Bact_Sigma-Reg"/>
</dbReference>
<dbReference type="Gene3D" id="3.60.40.10">
    <property type="entry name" value="PPM-type phosphatase domain"/>
    <property type="match status" value="1"/>
</dbReference>
<proteinExistence type="predicted"/>
<keyword evidence="5" id="KW-1185">Reference proteome</keyword>
<dbReference type="Pfam" id="PF00672">
    <property type="entry name" value="HAMP"/>
    <property type="match status" value="1"/>
</dbReference>
<gene>
    <name evidence="4" type="ordered locus">LI1150</name>
</gene>
<keyword evidence="2" id="KW-0812">Transmembrane</keyword>
<dbReference type="SUPFAM" id="SSF81606">
    <property type="entry name" value="PP2C-like"/>
    <property type="match status" value="1"/>
</dbReference>
<dbReference type="InterPro" id="IPR001932">
    <property type="entry name" value="PPM-type_phosphatase-like_dom"/>
</dbReference>
<dbReference type="STRING" id="363253.LI1150"/>
<feature type="non-terminal residue" evidence="4">
    <location>
        <position position="1"/>
    </location>
</feature>
<dbReference type="InterPro" id="IPR033462">
    <property type="entry name" value="Cache_3-Cache_2"/>
</dbReference>
<dbReference type="SMART" id="SM00331">
    <property type="entry name" value="PP2C_SIG"/>
    <property type="match status" value="1"/>
</dbReference>
<dbReference type="eggNOG" id="COG2208">
    <property type="taxonomic scope" value="Bacteria"/>
</dbReference>
<dbReference type="PROSITE" id="PS50885">
    <property type="entry name" value="HAMP"/>
    <property type="match status" value="1"/>
</dbReference>
<dbReference type="Pfam" id="PF17201">
    <property type="entry name" value="Cache_3-Cache_2"/>
    <property type="match status" value="1"/>
</dbReference>